<dbReference type="Pfam" id="PF05787">
    <property type="entry name" value="PhoX"/>
    <property type="match status" value="1"/>
</dbReference>
<dbReference type="InterPro" id="IPR006311">
    <property type="entry name" value="TAT_signal"/>
</dbReference>
<dbReference type="PROSITE" id="PS51318">
    <property type="entry name" value="TAT"/>
    <property type="match status" value="1"/>
</dbReference>
<comment type="caution">
    <text evidence="2">The sequence shown here is derived from an EMBL/GenBank/DDBJ whole genome shotgun (WGS) entry which is preliminary data.</text>
</comment>
<dbReference type="Gene3D" id="2.120.10.30">
    <property type="entry name" value="TolB, C-terminal domain"/>
    <property type="match status" value="1"/>
</dbReference>
<evidence type="ECO:0000256" key="1">
    <source>
        <dbReference type="SAM" id="MobiDB-lite"/>
    </source>
</evidence>
<name>A0ABW0DJ08_9ACTN</name>
<dbReference type="RefSeq" id="WP_344569335.1">
    <property type="nucleotide sequence ID" value="NZ_BAAATG010000060.1"/>
</dbReference>
<evidence type="ECO:0000313" key="2">
    <source>
        <dbReference type="EMBL" id="MFC5238748.1"/>
    </source>
</evidence>
<reference evidence="3" key="1">
    <citation type="journal article" date="2019" name="Int. J. Syst. Evol. Microbiol.">
        <title>The Global Catalogue of Microorganisms (GCM) 10K type strain sequencing project: providing services to taxonomists for standard genome sequencing and annotation.</title>
        <authorList>
            <consortium name="The Broad Institute Genomics Platform"/>
            <consortium name="The Broad Institute Genome Sequencing Center for Infectious Disease"/>
            <person name="Wu L."/>
            <person name="Ma J."/>
        </authorList>
    </citation>
    <scope>NUCLEOTIDE SEQUENCE [LARGE SCALE GENOMIC DNA]</scope>
    <source>
        <strain evidence="3">CGMCC 4.7131</strain>
    </source>
</reference>
<sequence>MPARPGPQPLSEPSRRGVVAGAVVSAVALYTTATPAAARPLRDTPVPVGTTDTFGTGRPHTADVLAPWGSPLESGVPDWDGTASAGAEQQARQTGTHHSGLQYRPLTPVGRRAERGLLVIGHEYPDETLLFADGGRTSTTPSGHAKALAAVGVTVVEVRRTGDGWRTVLSRHNRRVTGATPVVFSGPVTAGHPRLRTPHPPRGVLAAGFGGTTPWGTHLVGEENFHRFFGTDHPGWTPDEAQRRYGLNAFGHGHQWHRADERFDLAAHPGEANRYGWVAEIDPMDPAAPPVKRTALGRFRHTGATVTESRGRAVVYSGDDEDGGYLYKFVGAAAWRSLLGRGHSPLDHGTLYVARFEDDGFGRWLPLVHGYGPLTARNGWRDQADVLLRARQAADALRATPLDRPQQTAVHPRTGHRYIALANGTGAGAVAAGCTPDPPGPRPASPWAGNRCGHILRWRETGDDARSGTFRWSFFAWGGYTPHRVAGSSSTAFGSPKGLCFDRGGRLWITTGHTGEDRTALGNNALLLADPATGEVTRVATGPYGAELTGVAGTPDGRTLFVNVQHPGERTPGWGAPTPDDPRAVGNWPDHDPSGRPRSATVALRRRDGGRVTTS</sequence>
<accession>A0ABW0DJ08</accession>
<dbReference type="PANTHER" id="PTHR35399:SF2">
    <property type="entry name" value="DUF839 DOMAIN-CONTAINING PROTEIN"/>
    <property type="match status" value="1"/>
</dbReference>
<dbReference type="EMBL" id="JBHSKN010000002">
    <property type="protein sequence ID" value="MFC5238748.1"/>
    <property type="molecule type" value="Genomic_DNA"/>
</dbReference>
<dbReference type="InterPro" id="IPR008557">
    <property type="entry name" value="PhoX"/>
</dbReference>
<protein>
    <submittedName>
        <fullName evidence="2">PhoX family phosphatase</fullName>
    </submittedName>
</protein>
<feature type="region of interest" description="Disordered" evidence="1">
    <location>
        <begin position="566"/>
        <end position="615"/>
    </location>
</feature>
<gene>
    <name evidence="2" type="ORF">ACFPWV_02225</name>
</gene>
<feature type="region of interest" description="Disordered" evidence="1">
    <location>
        <begin position="52"/>
        <end position="104"/>
    </location>
</feature>
<organism evidence="2 3">
    <name type="scientific">Streptomyces atrovirens</name>
    <dbReference type="NCBI Taxonomy" id="285556"/>
    <lineage>
        <taxon>Bacteria</taxon>
        <taxon>Bacillati</taxon>
        <taxon>Actinomycetota</taxon>
        <taxon>Actinomycetes</taxon>
        <taxon>Kitasatosporales</taxon>
        <taxon>Streptomycetaceae</taxon>
        <taxon>Streptomyces</taxon>
    </lineage>
</organism>
<dbReference type="InterPro" id="IPR011042">
    <property type="entry name" value="6-blade_b-propeller_TolB-like"/>
</dbReference>
<feature type="compositionally biased region" description="Basic and acidic residues" evidence="1">
    <location>
        <begin position="605"/>
        <end position="615"/>
    </location>
</feature>
<evidence type="ECO:0000313" key="3">
    <source>
        <dbReference type="Proteomes" id="UP001596035"/>
    </source>
</evidence>
<dbReference type="Proteomes" id="UP001596035">
    <property type="component" value="Unassembled WGS sequence"/>
</dbReference>
<proteinExistence type="predicted"/>
<dbReference type="SUPFAM" id="SSF63829">
    <property type="entry name" value="Calcium-dependent phosphotriesterase"/>
    <property type="match status" value="1"/>
</dbReference>
<feature type="compositionally biased region" description="Polar residues" evidence="1">
    <location>
        <begin position="90"/>
        <end position="99"/>
    </location>
</feature>
<keyword evidence="3" id="KW-1185">Reference proteome</keyword>
<dbReference type="PANTHER" id="PTHR35399">
    <property type="entry name" value="SLR8030 PROTEIN"/>
    <property type="match status" value="1"/>
</dbReference>